<gene>
    <name evidence="1" type="ORF">U14_03803</name>
</gene>
<sequence length="164" mass="19080">MRTANLLFQLMLVEGNFNRSKQFFLFDRLKHIPERIGDFGALQNIIAAMRRKIDHRNVEFCLKANSRFDSIHAAGQLNIHQHQIRTDVRRFLKRVTAGCCYCADNIAQISQQHFNESGNDQIVIHNHDFCRGHAQEFPSRQRSCPICVLTECFFNPHEKGINLL</sequence>
<reference evidence="1" key="1">
    <citation type="journal article" date="2015" name="PeerJ">
        <title>First genomic representation of candidate bacterial phylum KSB3 points to enhanced environmental sensing as a trigger of wastewater bulking.</title>
        <authorList>
            <person name="Sekiguchi Y."/>
            <person name="Ohashi A."/>
            <person name="Parks D.H."/>
            <person name="Yamauchi T."/>
            <person name="Tyson G.W."/>
            <person name="Hugenholtz P."/>
        </authorList>
    </citation>
    <scope>NUCLEOTIDE SEQUENCE [LARGE SCALE GENOMIC DNA]</scope>
</reference>
<evidence type="ECO:0000313" key="1">
    <source>
        <dbReference type="EMBL" id="GAK52551.1"/>
    </source>
</evidence>
<dbReference type="HOGENOM" id="CLU_1615760_0_0_0"/>
<evidence type="ECO:0000313" key="2">
    <source>
        <dbReference type="Proteomes" id="UP000030700"/>
    </source>
</evidence>
<organism evidence="1">
    <name type="scientific">Candidatus Moduliflexus flocculans</name>
    <dbReference type="NCBI Taxonomy" id="1499966"/>
    <lineage>
        <taxon>Bacteria</taxon>
        <taxon>Candidatus Moduliflexota</taxon>
        <taxon>Candidatus Moduliflexia</taxon>
        <taxon>Candidatus Moduliflexales</taxon>
        <taxon>Candidatus Moduliflexaceae</taxon>
    </lineage>
</organism>
<dbReference type="Proteomes" id="UP000030700">
    <property type="component" value="Unassembled WGS sequence"/>
</dbReference>
<dbReference type="AlphaFoldDB" id="A0A081BQ85"/>
<name>A0A081BQ85_9BACT</name>
<proteinExistence type="predicted"/>
<dbReference type="EMBL" id="DF820458">
    <property type="protein sequence ID" value="GAK52551.1"/>
    <property type="molecule type" value="Genomic_DNA"/>
</dbReference>
<accession>A0A081BQ85</accession>
<protein>
    <submittedName>
        <fullName evidence="1">Uncharacterized protein</fullName>
    </submittedName>
</protein>
<keyword evidence="2" id="KW-1185">Reference proteome</keyword>